<dbReference type="AlphaFoldDB" id="A0A6J2X756"/>
<dbReference type="PANTHER" id="PTHR46599">
    <property type="entry name" value="PIGGYBAC TRANSPOSABLE ELEMENT-DERIVED PROTEIN 4"/>
    <property type="match status" value="1"/>
</dbReference>
<name>A0A6J2X756_SITOR</name>
<dbReference type="RefSeq" id="XP_030747068.1">
    <property type="nucleotide sequence ID" value="XM_030891208.1"/>
</dbReference>
<keyword evidence="2" id="KW-1185">Reference proteome</keyword>
<reference evidence="3" key="1">
    <citation type="submission" date="2025-08" db="UniProtKB">
        <authorList>
            <consortium name="RefSeq"/>
        </authorList>
    </citation>
    <scope>IDENTIFICATION</scope>
    <source>
        <tissue evidence="3">Gonads</tissue>
    </source>
</reference>
<organism evidence="2 3">
    <name type="scientific">Sitophilus oryzae</name>
    <name type="common">Rice weevil</name>
    <name type="synonym">Curculio oryzae</name>
    <dbReference type="NCBI Taxonomy" id="7048"/>
    <lineage>
        <taxon>Eukaryota</taxon>
        <taxon>Metazoa</taxon>
        <taxon>Ecdysozoa</taxon>
        <taxon>Arthropoda</taxon>
        <taxon>Hexapoda</taxon>
        <taxon>Insecta</taxon>
        <taxon>Pterygota</taxon>
        <taxon>Neoptera</taxon>
        <taxon>Endopterygota</taxon>
        <taxon>Coleoptera</taxon>
        <taxon>Polyphaga</taxon>
        <taxon>Cucujiformia</taxon>
        <taxon>Curculionidae</taxon>
        <taxon>Dryophthorinae</taxon>
        <taxon>Sitophilus</taxon>
    </lineage>
</organism>
<accession>A0A6J2X756</accession>
<feature type="domain" description="PiggyBac transposable element-derived protein" evidence="1">
    <location>
        <begin position="1"/>
        <end position="174"/>
    </location>
</feature>
<dbReference type="InParanoid" id="A0A6J2X756"/>
<dbReference type="InterPro" id="IPR029526">
    <property type="entry name" value="PGBD"/>
</dbReference>
<evidence type="ECO:0000313" key="2">
    <source>
        <dbReference type="Proteomes" id="UP000504635"/>
    </source>
</evidence>
<evidence type="ECO:0000259" key="1">
    <source>
        <dbReference type="Pfam" id="PF13843"/>
    </source>
</evidence>
<dbReference type="Pfam" id="PF13843">
    <property type="entry name" value="DDE_Tnp_1_7"/>
    <property type="match status" value="1"/>
</dbReference>
<dbReference type="Proteomes" id="UP000504635">
    <property type="component" value="Unplaced"/>
</dbReference>
<dbReference type="OrthoDB" id="8193855at2759"/>
<evidence type="ECO:0000313" key="3">
    <source>
        <dbReference type="RefSeq" id="XP_030747068.1"/>
    </source>
</evidence>
<protein>
    <submittedName>
        <fullName evidence="3">PiggyBac transposable element-derived protein 4-like</fullName>
    </submittedName>
</protein>
<dbReference type="PANTHER" id="PTHR46599:SF3">
    <property type="entry name" value="PIGGYBAC TRANSPOSABLE ELEMENT-DERIVED PROTEIN 4"/>
    <property type="match status" value="1"/>
</dbReference>
<sequence>MWMLADSSGYCLNFEIYTGKVGNEVEQNLGARVVKNMTFEIGNKNHKVLFDNFFAGVPLMEELRQQNLYACGTVNSTRKNLPKFKTDKELKRGDFDWYSSNTGLAAVKWRDRRSVHLLSNYHNPSSSTEVKRKEKDGMQVQVPCPIMLRDYNKNMSFVDKFDQLRATYGIDRKSHK</sequence>
<dbReference type="GeneID" id="115875677"/>
<gene>
    <name evidence="3" type="primary">LOC115875677</name>
</gene>
<dbReference type="KEGG" id="soy:115875677"/>
<proteinExistence type="predicted"/>